<evidence type="ECO:0000256" key="1">
    <source>
        <dbReference type="SAM" id="MobiDB-lite"/>
    </source>
</evidence>
<feature type="region of interest" description="Disordered" evidence="1">
    <location>
        <begin position="134"/>
        <end position="163"/>
    </location>
</feature>
<accession>A0A165LA51</accession>
<reference evidence="2 3" key="1">
    <citation type="journal article" date="2016" name="Mol. Biol. Evol.">
        <title>Comparative Genomics of Early-Diverging Mushroom-Forming Fungi Provides Insights into the Origins of Lignocellulose Decay Capabilities.</title>
        <authorList>
            <person name="Nagy L.G."/>
            <person name="Riley R."/>
            <person name="Tritt A."/>
            <person name="Adam C."/>
            <person name="Daum C."/>
            <person name="Floudas D."/>
            <person name="Sun H."/>
            <person name="Yadav J.S."/>
            <person name="Pangilinan J."/>
            <person name="Larsson K.H."/>
            <person name="Matsuura K."/>
            <person name="Barry K."/>
            <person name="Labutti K."/>
            <person name="Kuo R."/>
            <person name="Ohm R.A."/>
            <person name="Bhattacharya S.S."/>
            <person name="Shirouzu T."/>
            <person name="Yoshinaga Y."/>
            <person name="Martin F.M."/>
            <person name="Grigoriev I.V."/>
            <person name="Hibbett D.S."/>
        </authorList>
    </citation>
    <scope>NUCLEOTIDE SEQUENCE [LARGE SCALE GENOMIC DNA]</scope>
    <source>
        <strain evidence="2 3">L-15889</strain>
    </source>
</reference>
<feature type="region of interest" description="Disordered" evidence="1">
    <location>
        <begin position="21"/>
        <end position="44"/>
    </location>
</feature>
<gene>
    <name evidence="2" type="ORF">DAEQUDRAFT_50923</name>
</gene>
<dbReference type="Proteomes" id="UP000076727">
    <property type="component" value="Unassembled WGS sequence"/>
</dbReference>
<feature type="compositionally biased region" description="Polar residues" evidence="1">
    <location>
        <begin position="33"/>
        <end position="43"/>
    </location>
</feature>
<dbReference type="AlphaFoldDB" id="A0A165LA51"/>
<protein>
    <submittedName>
        <fullName evidence="2">Uncharacterized protein</fullName>
    </submittedName>
</protein>
<sequence length="184" mass="20786">MVPQPCMPRVKVDDGVQPRLTRNRTLRRRPKNSSHGLNQSPQSLVRLAAVRRQETPKHARRLEESSDTPVFAVVKRGQAMSSLVEKQSRVVETALGRLRRRRDLPATTDRESNLIRKPGDRVGATVVAGDRRQINKSRKASSPSLNHLTEAPQAPFRPPHSFRPGRPGVLHLLYSITTRNCFVR</sequence>
<evidence type="ECO:0000313" key="2">
    <source>
        <dbReference type="EMBL" id="KZT64151.1"/>
    </source>
</evidence>
<feature type="compositionally biased region" description="Basic residues" evidence="1">
    <location>
        <begin position="21"/>
        <end position="32"/>
    </location>
</feature>
<keyword evidence="3" id="KW-1185">Reference proteome</keyword>
<organism evidence="2 3">
    <name type="scientific">Daedalea quercina L-15889</name>
    <dbReference type="NCBI Taxonomy" id="1314783"/>
    <lineage>
        <taxon>Eukaryota</taxon>
        <taxon>Fungi</taxon>
        <taxon>Dikarya</taxon>
        <taxon>Basidiomycota</taxon>
        <taxon>Agaricomycotina</taxon>
        <taxon>Agaricomycetes</taxon>
        <taxon>Polyporales</taxon>
        <taxon>Fomitopsis</taxon>
    </lineage>
</organism>
<proteinExistence type="predicted"/>
<name>A0A165LA51_9APHY</name>
<dbReference type="EMBL" id="KV429139">
    <property type="protein sequence ID" value="KZT64151.1"/>
    <property type="molecule type" value="Genomic_DNA"/>
</dbReference>
<evidence type="ECO:0000313" key="3">
    <source>
        <dbReference type="Proteomes" id="UP000076727"/>
    </source>
</evidence>